<evidence type="ECO:0000313" key="2">
    <source>
        <dbReference type="Proteomes" id="UP001059596"/>
    </source>
</evidence>
<sequence>DCTSQCTFLPFTKSLWKFTSRASKPTNRFWYQNTTGNTTGRMQSMLLHEATIEITDDGNRAAVSAFFPPNRMFLNASGGKNV</sequence>
<organism evidence="1 2">
    <name type="scientific">Drosophila gunungcola</name>
    <name type="common">fruit fly</name>
    <dbReference type="NCBI Taxonomy" id="103775"/>
    <lineage>
        <taxon>Eukaryota</taxon>
        <taxon>Metazoa</taxon>
        <taxon>Ecdysozoa</taxon>
        <taxon>Arthropoda</taxon>
        <taxon>Hexapoda</taxon>
        <taxon>Insecta</taxon>
        <taxon>Pterygota</taxon>
        <taxon>Neoptera</taxon>
        <taxon>Endopterygota</taxon>
        <taxon>Diptera</taxon>
        <taxon>Brachycera</taxon>
        <taxon>Muscomorpha</taxon>
        <taxon>Ephydroidea</taxon>
        <taxon>Drosophilidae</taxon>
        <taxon>Drosophila</taxon>
        <taxon>Sophophora</taxon>
    </lineage>
</organism>
<dbReference type="Proteomes" id="UP001059596">
    <property type="component" value="Chromosome 3R"/>
</dbReference>
<keyword evidence="2" id="KW-1185">Reference proteome</keyword>
<gene>
    <name evidence="1" type="ORF">M5D96_003024</name>
</gene>
<accession>A0A9P9Z115</accession>
<evidence type="ECO:0000313" key="1">
    <source>
        <dbReference type="EMBL" id="KAI8046811.1"/>
    </source>
</evidence>
<feature type="non-terminal residue" evidence="1">
    <location>
        <position position="1"/>
    </location>
</feature>
<dbReference type="EMBL" id="JAMKOV010000001">
    <property type="protein sequence ID" value="KAI8046811.1"/>
    <property type="molecule type" value="Genomic_DNA"/>
</dbReference>
<reference evidence="1" key="1">
    <citation type="journal article" date="2023" name="Genome Biol. Evol.">
        <title>Long-read-based Genome Assembly of Drosophila gunungcola Reveals Fewer Chemosensory Genes in Flower-breeding Species.</title>
        <authorList>
            <person name="Negi A."/>
            <person name="Liao B.Y."/>
            <person name="Yeh S.D."/>
        </authorList>
    </citation>
    <scope>NUCLEOTIDE SEQUENCE</scope>
    <source>
        <strain evidence="1">Sukarami</strain>
    </source>
</reference>
<dbReference type="AlphaFoldDB" id="A0A9P9Z115"/>
<name>A0A9P9Z115_9MUSC</name>
<proteinExistence type="predicted"/>
<protein>
    <submittedName>
        <fullName evidence="1">Uncharacterized protein</fullName>
    </submittedName>
</protein>
<comment type="caution">
    <text evidence="1">The sequence shown here is derived from an EMBL/GenBank/DDBJ whole genome shotgun (WGS) entry which is preliminary data.</text>
</comment>